<comment type="subcellular location">
    <subcellularLocation>
        <location evidence="1">Cell outer membrane</location>
    </subcellularLocation>
</comment>
<keyword evidence="4" id="KW-0472">Membrane</keyword>
<evidence type="ECO:0008006" key="10">
    <source>
        <dbReference type="Google" id="ProtNLM"/>
    </source>
</evidence>
<dbReference type="AlphaFoldDB" id="A0A2S7WRR9"/>
<keyword evidence="3" id="KW-0732">Signal</keyword>
<evidence type="ECO:0000256" key="4">
    <source>
        <dbReference type="ARBA" id="ARBA00023136"/>
    </source>
</evidence>
<keyword evidence="9" id="KW-1185">Reference proteome</keyword>
<gene>
    <name evidence="8" type="ORF">BTO18_12890</name>
</gene>
<comment type="similarity">
    <text evidence="2">Belongs to the SusD family.</text>
</comment>
<dbReference type="Pfam" id="PF14322">
    <property type="entry name" value="SusD-like_3"/>
    <property type="match status" value="1"/>
</dbReference>
<evidence type="ECO:0000256" key="1">
    <source>
        <dbReference type="ARBA" id="ARBA00004442"/>
    </source>
</evidence>
<dbReference type="SUPFAM" id="SSF48452">
    <property type="entry name" value="TPR-like"/>
    <property type="match status" value="1"/>
</dbReference>
<proteinExistence type="inferred from homology"/>
<dbReference type="EMBL" id="MSCN01000001">
    <property type="protein sequence ID" value="PQJ80011.1"/>
    <property type="molecule type" value="Genomic_DNA"/>
</dbReference>
<protein>
    <recommendedName>
        <fullName evidence="10">RagB/SusD family nutrient uptake outer membrane protein</fullName>
    </recommendedName>
</protein>
<dbReference type="Pfam" id="PF07980">
    <property type="entry name" value="SusD_RagB"/>
    <property type="match status" value="1"/>
</dbReference>
<evidence type="ECO:0000313" key="9">
    <source>
        <dbReference type="Proteomes" id="UP000238882"/>
    </source>
</evidence>
<evidence type="ECO:0000256" key="2">
    <source>
        <dbReference type="ARBA" id="ARBA00006275"/>
    </source>
</evidence>
<evidence type="ECO:0000256" key="3">
    <source>
        <dbReference type="ARBA" id="ARBA00022729"/>
    </source>
</evidence>
<dbReference type="OrthoDB" id="630434at2"/>
<dbReference type="InterPro" id="IPR012944">
    <property type="entry name" value="SusD_RagB_dom"/>
</dbReference>
<dbReference type="InterPro" id="IPR033985">
    <property type="entry name" value="SusD-like_N"/>
</dbReference>
<organism evidence="8 9">
    <name type="scientific">Polaribacter porphyrae</name>
    <dbReference type="NCBI Taxonomy" id="1137780"/>
    <lineage>
        <taxon>Bacteria</taxon>
        <taxon>Pseudomonadati</taxon>
        <taxon>Bacteroidota</taxon>
        <taxon>Flavobacteriia</taxon>
        <taxon>Flavobacteriales</taxon>
        <taxon>Flavobacteriaceae</taxon>
    </lineage>
</organism>
<keyword evidence="5" id="KW-0998">Cell outer membrane</keyword>
<evidence type="ECO:0000313" key="8">
    <source>
        <dbReference type="EMBL" id="PQJ80011.1"/>
    </source>
</evidence>
<accession>A0A2S7WRR9</accession>
<feature type="domain" description="SusD-like N-terminal" evidence="7">
    <location>
        <begin position="101"/>
        <end position="242"/>
    </location>
</feature>
<comment type="caution">
    <text evidence="8">The sequence shown here is derived from an EMBL/GenBank/DDBJ whole genome shotgun (WGS) entry which is preliminary data.</text>
</comment>
<dbReference type="PROSITE" id="PS51257">
    <property type="entry name" value="PROKAR_LIPOPROTEIN"/>
    <property type="match status" value="1"/>
</dbReference>
<dbReference type="InterPro" id="IPR011990">
    <property type="entry name" value="TPR-like_helical_dom_sf"/>
</dbReference>
<sequence length="491" mass="55780">MQIFRKLKKEYLHIITLLVLLISCDDFLEQEPNRQVSIDQQLSTKNGVLEAYNGIYRDIEGVFSGPFSTYADALGGNITFTPFGNELTVQIPSIIDRTYNFNANEQDLNFESYYDDWYKIINETNIIIERMTGFDFLTSSELNQLRAELLTIRALAHYQVSIVFAQNYNFTADASHLGVIYNTSTLLAGVDFPARETMANTYNLIKADLDEALSLYENQQLLPAVKTSYFSSISTKALYARIALQMNDWEKSKALASEVITSSGVTLLNTTNYISEWEKPIDPVSETIFEFTAPRNSDGSVSSSISAYFIFVGASTTTNLFARNVASGDLLSLYNNQDIRRNMFLEEAISTNINGIISPQNYYFTKKFQDDAGTLFIRLSEMYLIRSEANARLNNTALALSDLNIIKERANLPALQNTNNLLEEIFLERRRELAFEGHLLFDIIRYKKDVERNLGCVSVTCNLSYPSDFFILPIPFNSIQLNQNIKQNEGY</sequence>
<dbReference type="Proteomes" id="UP000238882">
    <property type="component" value="Unassembled WGS sequence"/>
</dbReference>
<evidence type="ECO:0000256" key="5">
    <source>
        <dbReference type="ARBA" id="ARBA00023237"/>
    </source>
</evidence>
<feature type="domain" description="RagB/SusD" evidence="6">
    <location>
        <begin position="372"/>
        <end position="491"/>
    </location>
</feature>
<reference evidence="8 9" key="1">
    <citation type="submission" date="2016-12" db="EMBL/GenBank/DDBJ databases">
        <title>Trade-off between light-utilization and light-protection in marine flavobacteria.</title>
        <authorList>
            <person name="Kumagai Y."/>
            <person name="Yoshizawa S."/>
            <person name="Kogure K."/>
            <person name="Iwasaki W."/>
        </authorList>
    </citation>
    <scope>NUCLEOTIDE SEQUENCE [LARGE SCALE GENOMIC DNA]</scope>
    <source>
        <strain evidence="8 9">NBRC 108759</strain>
    </source>
</reference>
<evidence type="ECO:0000259" key="7">
    <source>
        <dbReference type="Pfam" id="PF14322"/>
    </source>
</evidence>
<evidence type="ECO:0000259" key="6">
    <source>
        <dbReference type="Pfam" id="PF07980"/>
    </source>
</evidence>
<name>A0A2S7WRR9_9FLAO</name>
<dbReference type="Gene3D" id="1.25.40.390">
    <property type="match status" value="1"/>
</dbReference>
<dbReference type="GO" id="GO:0009279">
    <property type="term" value="C:cell outer membrane"/>
    <property type="evidence" value="ECO:0007669"/>
    <property type="project" value="UniProtKB-SubCell"/>
</dbReference>